<accession>A0A286DW20</accession>
<dbReference type="Pfam" id="PF03575">
    <property type="entry name" value="Peptidase_S51"/>
    <property type="match status" value="1"/>
</dbReference>
<dbReference type="RefSeq" id="WP_245880559.1">
    <property type="nucleotide sequence ID" value="NZ_OCNE01000007.1"/>
</dbReference>
<evidence type="ECO:0000313" key="5">
    <source>
        <dbReference type="EMBL" id="SOD62823.1"/>
    </source>
</evidence>
<dbReference type="GO" id="GO:0006508">
    <property type="term" value="P:proteolysis"/>
    <property type="evidence" value="ECO:0007669"/>
    <property type="project" value="UniProtKB-KW"/>
</dbReference>
<keyword evidence="6" id="KW-1185">Reference proteome</keyword>
<reference evidence="5 6" key="1">
    <citation type="submission" date="2017-09" db="EMBL/GenBank/DDBJ databases">
        <authorList>
            <person name="Ehlers B."/>
            <person name="Leendertz F.H."/>
        </authorList>
    </citation>
    <scope>NUCLEOTIDE SEQUENCE [LARGE SCALE GENOMIC DNA]</scope>
    <source>
        <strain evidence="5 6">CGMCC 4.7095</strain>
    </source>
</reference>
<organism evidence="5 6">
    <name type="scientific">Streptomyces zhaozhouensis</name>
    <dbReference type="NCBI Taxonomy" id="1300267"/>
    <lineage>
        <taxon>Bacteria</taxon>
        <taxon>Bacillati</taxon>
        <taxon>Actinomycetota</taxon>
        <taxon>Actinomycetes</taxon>
        <taxon>Kitasatosporales</taxon>
        <taxon>Streptomycetaceae</taxon>
        <taxon>Streptomyces</taxon>
    </lineage>
</organism>
<evidence type="ECO:0000256" key="3">
    <source>
        <dbReference type="ARBA" id="ARBA00022801"/>
    </source>
</evidence>
<evidence type="ECO:0000256" key="2">
    <source>
        <dbReference type="ARBA" id="ARBA00022670"/>
    </source>
</evidence>
<dbReference type="Proteomes" id="UP000219072">
    <property type="component" value="Unassembled WGS sequence"/>
</dbReference>
<dbReference type="AlphaFoldDB" id="A0A286DW20"/>
<name>A0A286DW20_9ACTN</name>
<protein>
    <submittedName>
        <fullName evidence="5">Dipeptidase E</fullName>
    </submittedName>
</protein>
<sequence>MYLSSWRTGDHPERLLALLDSPGTARVAVIAQAVDALPPAARRAAVEREIDALTALGLRPVELDLRAYFDQPPERVAAVLARFPMVWVRGGNVFVLRHALARSGADRALTALLRRDAVVYAGYSAGVCVLAPGLHGLEQCDDPSAVTAAYRASPRFDGLALLDYVVVPHVASPGHPESEVLSALADRYREQGVAHRPLRDGQAIVISGDSTHVH</sequence>
<dbReference type="PANTHER" id="PTHR20842">
    <property type="entry name" value="PROTEASE S51 ALPHA-ASPARTYL DIPEPTIDASE"/>
    <property type="match status" value="1"/>
</dbReference>
<evidence type="ECO:0000313" key="6">
    <source>
        <dbReference type="Proteomes" id="UP000219072"/>
    </source>
</evidence>
<gene>
    <name evidence="5" type="ORF">SAMN06297387_107197</name>
</gene>
<dbReference type="EMBL" id="OCNE01000007">
    <property type="protein sequence ID" value="SOD62823.1"/>
    <property type="molecule type" value="Genomic_DNA"/>
</dbReference>
<keyword evidence="3" id="KW-0378">Hydrolase</keyword>
<evidence type="ECO:0000256" key="1">
    <source>
        <dbReference type="ARBA" id="ARBA00006534"/>
    </source>
</evidence>
<dbReference type="InterPro" id="IPR005320">
    <property type="entry name" value="Peptidase_S51"/>
</dbReference>
<keyword evidence="4" id="KW-0720">Serine protease</keyword>
<dbReference type="PANTHER" id="PTHR20842:SF0">
    <property type="entry name" value="ALPHA-ASPARTYL DIPEPTIDASE"/>
    <property type="match status" value="1"/>
</dbReference>
<comment type="similarity">
    <text evidence="1">Belongs to the peptidase S51 family.</text>
</comment>
<keyword evidence="2" id="KW-0645">Protease</keyword>
<dbReference type="Gene3D" id="3.40.50.880">
    <property type="match status" value="1"/>
</dbReference>
<dbReference type="InterPro" id="IPR029062">
    <property type="entry name" value="Class_I_gatase-like"/>
</dbReference>
<proteinExistence type="inferred from homology"/>
<evidence type="ECO:0000256" key="4">
    <source>
        <dbReference type="ARBA" id="ARBA00022825"/>
    </source>
</evidence>
<dbReference type="SUPFAM" id="SSF52317">
    <property type="entry name" value="Class I glutamine amidotransferase-like"/>
    <property type="match status" value="1"/>
</dbReference>
<dbReference type="GO" id="GO:0008236">
    <property type="term" value="F:serine-type peptidase activity"/>
    <property type="evidence" value="ECO:0007669"/>
    <property type="project" value="UniProtKB-KW"/>
</dbReference>